<dbReference type="VEuPathDB" id="FungiDB:F503_03466"/>
<dbReference type="AlphaFoldDB" id="S3C0G6"/>
<dbReference type="HOGENOM" id="CLU_1816365_0_0_1"/>
<proteinExistence type="predicted"/>
<organism evidence="1 2">
    <name type="scientific">Ophiostoma piceae (strain UAMH 11346)</name>
    <name type="common">Sap stain fungus</name>
    <dbReference type="NCBI Taxonomy" id="1262450"/>
    <lineage>
        <taxon>Eukaryota</taxon>
        <taxon>Fungi</taxon>
        <taxon>Dikarya</taxon>
        <taxon>Ascomycota</taxon>
        <taxon>Pezizomycotina</taxon>
        <taxon>Sordariomycetes</taxon>
        <taxon>Sordariomycetidae</taxon>
        <taxon>Ophiostomatales</taxon>
        <taxon>Ophiostomataceae</taxon>
        <taxon>Ophiostoma</taxon>
    </lineage>
</organism>
<accession>S3C0G6</accession>
<name>S3C0G6_OPHP1</name>
<keyword evidence="2" id="KW-1185">Reference proteome</keyword>
<evidence type="ECO:0000313" key="1">
    <source>
        <dbReference type="EMBL" id="EPE07039.1"/>
    </source>
</evidence>
<gene>
    <name evidence="1" type="ORF">F503_03466</name>
</gene>
<dbReference type="Proteomes" id="UP000016923">
    <property type="component" value="Unassembled WGS sequence"/>
</dbReference>
<sequence>MLAAHPPPPPNVAEMLYNYEHEDPSSMMAMDIPSPAPYHIQQQPQMQQQPQQFMFHAPPVYHQPMPDYQQMPQLQQHVLPSQMSMQQQKPLPTMCVPQPTVASNQPMGSKFWGWFGKPLQMHFHQQINQMHPFQNQVFLTSY</sequence>
<evidence type="ECO:0000313" key="2">
    <source>
        <dbReference type="Proteomes" id="UP000016923"/>
    </source>
</evidence>
<protein>
    <submittedName>
        <fullName evidence="1">Uncharacterized protein</fullName>
    </submittedName>
</protein>
<reference evidence="1 2" key="1">
    <citation type="journal article" date="2013" name="BMC Genomics">
        <title>The genome and transcriptome of the pine saprophyte Ophiostoma piceae, and a comparison with the bark beetle-associated pine pathogen Grosmannia clavigera.</title>
        <authorList>
            <person name="Haridas S."/>
            <person name="Wang Y."/>
            <person name="Lim L."/>
            <person name="Massoumi Alamouti S."/>
            <person name="Jackman S."/>
            <person name="Docking R."/>
            <person name="Robertson G."/>
            <person name="Birol I."/>
            <person name="Bohlmann J."/>
            <person name="Breuil C."/>
        </authorList>
    </citation>
    <scope>NUCLEOTIDE SEQUENCE [LARGE SCALE GENOMIC DNA]</scope>
    <source>
        <strain evidence="1 2">UAMH 11346</strain>
    </source>
</reference>
<dbReference type="EMBL" id="KE148152">
    <property type="protein sequence ID" value="EPE07039.1"/>
    <property type="molecule type" value="Genomic_DNA"/>
</dbReference>